<dbReference type="Proteomes" id="UP000325081">
    <property type="component" value="Unassembled WGS sequence"/>
</dbReference>
<evidence type="ECO:0000256" key="1">
    <source>
        <dbReference type="SAM" id="MobiDB-lite"/>
    </source>
</evidence>
<dbReference type="PANTHER" id="PTHR33321:SF3">
    <property type="entry name" value="OS05G0582000 PROTEIN"/>
    <property type="match status" value="1"/>
</dbReference>
<sequence length="289" mass="31742">MNKIICMDEKEEEEKHHPLLQPFLHPPSAATATPPADHRNPNNLNLAFRFSFVAFVGILSAWANHEASKGYAVTVVNGAHGTLAGKRFQLFYASNDEATRVLVKTSHVIQSILYPDNNNTPSDDKKPVSHVVLELTGHDLTDDVIVRRGAGPGEFVVRISRSVMEGPDYDRAVVRAVRRGAARVWLWDGPINLVNGIVELLAGELGGPMAGPGPLDWAGACWTPEDPREVAEFLRYCEVRAGPGFVGRLNRAMKDGWEDGILEGLLGQPVQDLCREYHEKSLSYNVSSA</sequence>
<dbReference type="InterPro" id="IPR007541">
    <property type="entry name" value="Uncharacterised_BSP"/>
</dbReference>
<name>A0A5A7RAS2_STRAF</name>
<dbReference type="EMBL" id="BKCP01010515">
    <property type="protein sequence ID" value="GER53411.1"/>
    <property type="molecule type" value="Genomic_DNA"/>
</dbReference>
<dbReference type="OrthoDB" id="1924946at2759"/>
<organism evidence="2 3">
    <name type="scientific">Striga asiatica</name>
    <name type="common">Asiatic witchweed</name>
    <name type="synonym">Buchnera asiatica</name>
    <dbReference type="NCBI Taxonomy" id="4170"/>
    <lineage>
        <taxon>Eukaryota</taxon>
        <taxon>Viridiplantae</taxon>
        <taxon>Streptophyta</taxon>
        <taxon>Embryophyta</taxon>
        <taxon>Tracheophyta</taxon>
        <taxon>Spermatophyta</taxon>
        <taxon>Magnoliopsida</taxon>
        <taxon>eudicotyledons</taxon>
        <taxon>Gunneridae</taxon>
        <taxon>Pentapetalae</taxon>
        <taxon>asterids</taxon>
        <taxon>lamiids</taxon>
        <taxon>Lamiales</taxon>
        <taxon>Orobanchaceae</taxon>
        <taxon>Buchnereae</taxon>
        <taxon>Striga</taxon>
    </lineage>
</organism>
<proteinExistence type="predicted"/>
<dbReference type="PANTHER" id="PTHR33321">
    <property type="match status" value="1"/>
</dbReference>
<dbReference type="Pfam" id="PF04450">
    <property type="entry name" value="BSP"/>
    <property type="match status" value="1"/>
</dbReference>
<protein>
    <submittedName>
        <fullName evidence="2">Plant basic secretory protein family protein</fullName>
    </submittedName>
</protein>
<dbReference type="AlphaFoldDB" id="A0A5A7RAS2"/>
<reference evidence="3" key="1">
    <citation type="journal article" date="2019" name="Curr. Biol.">
        <title>Genome Sequence of Striga asiatica Provides Insight into the Evolution of Plant Parasitism.</title>
        <authorList>
            <person name="Yoshida S."/>
            <person name="Kim S."/>
            <person name="Wafula E.K."/>
            <person name="Tanskanen J."/>
            <person name="Kim Y.M."/>
            <person name="Honaas L."/>
            <person name="Yang Z."/>
            <person name="Spallek T."/>
            <person name="Conn C.E."/>
            <person name="Ichihashi Y."/>
            <person name="Cheong K."/>
            <person name="Cui S."/>
            <person name="Der J.P."/>
            <person name="Gundlach H."/>
            <person name="Jiao Y."/>
            <person name="Hori C."/>
            <person name="Ishida J.K."/>
            <person name="Kasahara H."/>
            <person name="Kiba T."/>
            <person name="Kim M.S."/>
            <person name="Koo N."/>
            <person name="Laohavisit A."/>
            <person name="Lee Y.H."/>
            <person name="Lumba S."/>
            <person name="McCourt P."/>
            <person name="Mortimer J.C."/>
            <person name="Mutuku J.M."/>
            <person name="Nomura T."/>
            <person name="Sasaki-Sekimoto Y."/>
            <person name="Seto Y."/>
            <person name="Wang Y."/>
            <person name="Wakatake T."/>
            <person name="Sakakibara H."/>
            <person name="Demura T."/>
            <person name="Yamaguchi S."/>
            <person name="Yoneyama K."/>
            <person name="Manabe R.I."/>
            <person name="Nelson D.C."/>
            <person name="Schulman A.H."/>
            <person name="Timko M.P."/>
            <person name="dePamphilis C.W."/>
            <person name="Choi D."/>
            <person name="Shirasu K."/>
        </authorList>
    </citation>
    <scope>NUCLEOTIDE SEQUENCE [LARGE SCALE GENOMIC DNA]</scope>
    <source>
        <strain evidence="3">cv. UVA1</strain>
    </source>
</reference>
<evidence type="ECO:0000313" key="3">
    <source>
        <dbReference type="Proteomes" id="UP000325081"/>
    </source>
</evidence>
<evidence type="ECO:0000313" key="2">
    <source>
        <dbReference type="EMBL" id="GER53411.1"/>
    </source>
</evidence>
<keyword evidence="3" id="KW-1185">Reference proteome</keyword>
<accession>A0A5A7RAS2</accession>
<gene>
    <name evidence="2" type="ORF">STAS_30923</name>
</gene>
<feature type="compositionally biased region" description="Low complexity" evidence="1">
    <location>
        <begin position="19"/>
        <end position="35"/>
    </location>
</feature>
<comment type="caution">
    <text evidence="2">The sequence shown here is derived from an EMBL/GenBank/DDBJ whole genome shotgun (WGS) entry which is preliminary data.</text>
</comment>
<feature type="region of interest" description="Disordered" evidence="1">
    <location>
        <begin position="16"/>
        <end position="38"/>
    </location>
</feature>